<feature type="domain" description="SH3b" evidence="3">
    <location>
        <begin position="20"/>
        <end position="83"/>
    </location>
</feature>
<feature type="transmembrane region" description="Helical" evidence="1">
    <location>
        <begin position="240"/>
        <end position="261"/>
    </location>
</feature>
<feature type="transmembrane region" description="Helical" evidence="1">
    <location>
        <begin position="145"/>
        <end position="169"/>
    </location>
</feature>
<keyword evidence="2" id="KW-0732">Signal</keyword>
<dbReference type="KEGG" id="bcae:A4V03_02740"/>
<keyword evidence="1" id="KW-0472">Membrane</keyword>
<evidence type="ECO:0000256" key="1">
    <source>
        <dbReference type="SAM" id="Phobius"/>
    </source>
</evidence>
<dbReference type="EMBL" id="CP015401">
    <property type="protein sequence ID" value="ANU56615.1"/>
    <property type="molecule type" value="Genomic_DNA"/>
</dbReference>
<dbReference type="RefSeq" id="WP_065537866.1">
    <property type="nucleotide sequence ID" value="NZ_CAPDLJ010000017.1"/>
</dbReference>
<dbReference type="PROSITE" id="PS51781">
    <property type="entry name" value="SH3B"/>
    <property type="match status" value="1"/>
</dbReference>
<reference evidence="5" key="1">
    <citation type="submission" date="2016-04" db="EMBL/GenBank/DDBJ databases">
        <title>Complete Genome Sequences of Twelve Strains of a Stable Defined Moderately Diverse Mouse Microbiota 2 (sDMDMm2).</title>
        <authorList>
            <person name="Uchimura Y."/>
            <person name="Wyss M."/>
            <person name="Brugiroux S."/>
            <person name="Limenitakis J.P."/>
            <person name="Stecher B."/>
            <person name="McCoy K.D."/>
            <person name="Macpherson A.J."/>
        </authorList>
    </citation>
    <scope>NUCLEOTIDE SEQUENCE [LARGE SCALE GENOMIC DNA]</scope>
    <source>
        <strain evidence="5">I48</strain>
    </source>
</reference>
<keyword evidence="5" id="KW-1185">Reference proteome</keyword>
<feature type="transmembrane region" description="Helical" evidence="1">
    <location>
        <begin position="273"/>
        <end position="306"/>
    </location>
</feature>
<dbReference type="AlphaFoldDB" id="A0A1C7GWA6"/>
<feature type="transmembrane region" description="Helical" evidence="1">
    <location>
        <begin position="215"/>
        <end position="234"/>
    </location>
</feature>
<dbReference type="SMART" id="SM00287">
    <property type="entry name" value="SH3b"/>
    <property type="match status" value="1"/>
</dbReference>
<gene>
    <name evidence="4" type="ORF">A4V03_02740</name>
</gene>
<accession>A0A1C7GWA6</accession>
<dbReference type="OrthoDB" id="1049096at2"/>
<dbReference type="GeneID" id="82186043"/>
<feature type="signal peptide" evidence="2">
    <location>
        <begin position="1"/>
        <end position="19"/>
    </location>
</feature>
<proteinExistence type="predicted"/>
<feature type="transmembrane region" description="Helical" evidence="1">
    <location>
        <begin position="175"/>
        <end position="194"/>
    </location>
</feature>
<evidence type="ECO:0000256" key="2">
    <source>
        <dbReference type="SAM" id="SignalP"/>
    </source>
</evidence>
<organism evidence="4 5">
    <name type="scientific">Bacteroides caecimuris</name>
    <dbReference type="NCBI Taxonomy" id="1796613"/>
    <lineage>
        <taxon>Bacteria</taxon>
        <taxon>Pseudomonadati</taxon>
        <taxon>Bacteroidota</taxon>
        <taxon>Bacteroidia</taxon>
        <taxon>Bacteroidales</taxon>
        <taxon>Bacteroidaceae</taxon>
        <taxon>Bacteroides</taxon>
    </lineage>
</organism>
<evidence type="ECO:0000259" key="3">
    <source>
        <dbReference type="PROSITE" id="PS51781"/>
    </source>
</evidence>
<evidence type="ECO:0000313" key="4">
    <source>
        <dbReference type="EMBL" id="ANU56615.1"/>
    </source>
</evidence>
<feature type="transmembrane region" description="Helical" evidence="1">
    <location>
        <begin position="108"/>
        <end position="125"/>
    </location>
</feature>
<name>A0A1C7GWA6_9BACE</name>
<keyword evidence="1" id="KW-1133">Transmembrane helix</keyword>
<feature type="chain" id="PRO_5008886584" evidence="2">
    <location>
        <begin position="20"/>
        <end position="351"/>
    </location>
</feature>
<dbReference type="Gene3D" id="2.30.30.40">
    <property type="entry name" value="SH3 Domains"/>
    <property type="match status" value="1"/>
</dbReference>
<evidence type="ECO:0000313" key="5">
    <source>
        <dbReference type="Proteomes" id="UP000092631"/>
    </source>
</evidence>
<keyword evidence="1" id="KW-0812">Transmembrane</keyword>
<dbReference type="Pfam" id="PF08239">
    <property type="entry name" value="SH3_3"/>
    <property type="match status" value="1"/>
</dbReference>
<protein>
    <submittedName>
        <fullName evidence="4">SH3 domain-containing protein</fullName>
    </submittedName>
</protein>
<dbReference type="Proteomes" id="UP000092631">
    <property type="component" value="Chromosome"/>
</dbReference>
<sequence>MKTYVWTIILLCYCLWCTAQTKYEVTANTFLNIRSYADKEAPVLGTIDKGGKIDVYEINDGWAKIGYDNGYAYVSAQYLKRVEENSTVSNPTDSKFHFPLLNLATGNAEWMVYLIAALSVALFFIRKSRGETPLEDGLHTVNWLLFLTTAISELVYLILMGGNAIWFCIPDTVGWLWTIINFLLFGFVVFNQFVCFFNTLEDVEYNSYGSFDKRWGIYSWVGGIIAGIVTGIFFPVAVTFVTIAFIVCQIIQIVLIFKGVVPKGGWTRAFLCVAVYLLGSLSTILILAHFVVLLIIVLIGYFILYIIGESSKRSSKECCANCNHYSNGYCHYHNIQISDSDACNKKCSNYS</sequence>
<dbReference type="InterPro" id="IPR003646">
    <property type="entry name" value="SH3-like_bac-type"/>
</dbReference>